<dbReference type="InterPro" id="IPR002397">
    <property type="entry name" value="Cyt_P450_B"/>
</dbReference>
<sequence length="420" mass="47724">MPLQNKSADSQTMTDQPVFDPLSPAFAADPYPFYAALRERPGLTYFEDFDIWLAARFEDVQTIVMGETMVRSMDHIATAEEIAEQKRAQNWHDMPHHSRFVQFSLLDSDGAVHDRLRKQVFRLFTPVMVNRLRDEIQTYVDGLFDSLADRSEIDFVEDLAAHVPGHIIGRIIGVPDEDCPQLRIWSENIVQYFDIDRSDARKELAERNTTEFYHYLQGLKAKRLAQPQDDLLSLMIEAEKAGDMNEDEFFSTAMLILMAGHGSTIDVLGSGLHALLKFPAEQARLRADASLMKTAVQEMFRFESPLPFFHRYTTAPVEIAGQQFEAGARLGVLYGAANRDPAQFADPDRFDVGRSPNWHTAFGRGAHFCLGNHLARLDMDIIFSTLLKRFSRLDLVEEPVYKRGLSVRGPKALRLAWTPA</sequence>
<keyword evidence="3" id="KW-0479">Metal-binding</keyword>
<evidence type="ECO:0000256" key="2">
    <source>
        <dbReference type="ARBA" id="ARBA00010617"/>
    </source>
</evidence>
<keyword evidence="3" id="KW-0503">Monooxygenase</keyword>
<gene>
    <name evidence="4" type="ORF">ACFSC7_03825</name>
</gene>
<reference evidence="5" key="1">
    <citation type="journal article" date="2019" name="Int. J. Syst. Evol. Microbiol.">
        <title>The Global Catalogue of Microorganisms (GCM) 10K type strain sequencing project: providing services to taxonomists for standard genome sequencing and annotation.</title>
        <authorList>
            <consortium name="The Broad Institute Genomics Platform"/>
            <consortium name="The Broad Institute Genome Sequencing Center for Infectious Disease"/>
            <person name="Wu L."/>
            <person name="Ma J."/>
        </authorList>
    </citation>
    <scope>NUCLEOTIDE SEQUENCE [LARGE SCALE GENOMIC DNA]</scope>
    <source>
        <strain evidence="5">JCM 3369</strain>
    </source>
</reference>
<name>A0ABW4JS20_9HYPH</name>
<dbReference type="RefSeq" id="WP_244304383.1">
    <property type="nucleotide sequence ID" value="NZ_JBHUFA010000001.1"/>
</dbReference>
<dbReference type="PROSITE" id="PS00086">
    <property type="entry name" value="CYTOCHROME_P450"/>
    <property type="match status" value="1"/>
</dbReference>
<organism evidence="4 5">
    <name type="scientific">Roseibium aestuarii</name>
    <dbReference type="NCBI Taxonomy" id="2600299"/>
    <lineage>
        <taxon>Bacteria</taxon>
        <taxon>Pseudomonadati</taxon>
        <taxon>Pseudomonadota</taxon>
        <taxon>Alphaproteobacteria</taxon>
        <taxon>Hyphomicrobiales</taxon>
        <taxon>Stappiaceae</taxon>
        <taxon>Roseibium</taxon>
    </lineage>
</organism>
<comment type="similarity">
    <text evidence="2 3">Belongs to the cytochrome P450 family.</text>
</comment>
<dbReference type="EMBL" id="JBHUFA010000001">
    <property type="protein sequence ID" value="MFD1694630.1"/>
    <property type="molecule type" value="Genomic_DNA"/>
</dbReference>
<keyword evidence="3" id="KW-0349">Heme</keyword>
<dbReference type="InterPro" id="IPR017972">
    <property type="entry name" value="Cyt_P450_CS"/>
</dbReference>
<comment type="cofactor">
    <cofactor evidence="1">
        <name>heme</name>
        <dbReference type="ChEBI" id="CHEBI:30413"/>
    </cofactor>
</comment>
<dbReference type="CDD" id="cd20625">
    <property type="entry name" value="CYP164-like"/>
    <property type="match status" value="1"/>
</dbReference>
<evidence type="ECO:0000256" key="3">
    <source>
        <dbReference type="RuleBase" id="RU000461"/>
    </source>
</evidence>
<evidence type="ECO:0000313" key="5">
    <source>
        <dbReference type="Proteomes" id="UP001597327"/>
    </source>
</evidence>
<dbReference type="PANTHER" id="PTHR46696">
    <property type="entry name" value="P450, PUTATIVE (EUROFUNG)-RELATED"/>
    <property type="match status" value="1"/>
</dbReference>
<accession>A0ABW4JS20</accession>
<keyword evidence="3" id="KW-0560">Oxidoreductase</keyword>
<keyword evidence="5" id="KW-1185">Reference proteome</keyword>
<dbReference type="Pfam" id="PF00067">
    <property type="entry name" value="p450"/>
    <property type="match status" value="1"/>
</dbReference>
<dbReference type="Gene3D" id="1.10.630.10">
    <property type="entry name" value="Cytochrome P450"/>
    <property type="match status" value="1"/>
</dbReference>
<dbReference type="InterPro" id="IPR036396">
    <property type="entry name" value="Cyt_P450_sf"/>
</dbReference>
<dbReference type="InterPro" id="IPR001128">
    <property type="entry name" value="Cyt_P450"/>
</dbReference>
<dbReference type="PRINTS" id="PR00359">
    <property type="entry name" value="BP450"/>
</dbReference>
<evidence type="ECO:0000256" key="1">
    <source>
        <dbReference type="ARBA" id="ARBA00001971"/>
    </source>
</evidence>
<dbReference type="SUPFAM" id="SSF48264">
    <property type="entry name" value="Cytochrome P450"/>
    <property type="match status" value="1"/>
</dbReference>
<evidence type="ECO:0000313" key="4">
    <source>
        <dbReference type="EMBL" id="MFD1694630.1"/>
    </source>
</evidence>
<dbReference type="PANTHER" id="PTHR46696:SF1">
    <property type="entry name" value="CYTOCHROME P450 YJIB-RELATED"/>
    <property type="match status" value="1"/>
</dbReference>
<proteinExistence type="inferred from homology"/>
<comment type="caution">
    <text evidence="4">The sequence shown here is derived from an EMBL/GenBank/DDBJ whole genome shotgun (WGS) entry which is preliminary data.</text>
</comment>
<protein>
    <submittedName>
        <fullName evidence="4">Cytochrome P450</fullName>
    </submittedName>
</protein>
<keyword evidence="3" id="KW-0408">Iron</keyword>
<dbReference type="Proteomes" id="UP001597327">
    <property type="component" value="Unassembled WGS sequence"/>
</dbReference>